<reference evidence="1 2" key="1">
    <citation type="submission" date="2018-12" db="EMBL/GenBank/DDBJ databases">
        <title>Deinococcus radiophilus ATCC 27603 genome sequencing and assembly.</title>
        <authorList>
            <person name="Maclea K.S."/>
            <person name="Maynard C.R."/>
        </authorList>
    </citation>
    <scope>NUCLEOTIDE SEQUENCE [LARGE SCALE GENOMIC DNA]</scope>
    <source>
        <strain evidence="1 2">ATCC 27603</strain>
    </source>
</reference>
<proteinExistence type="predicted"/>
<protein>
    <submittedName>
        <fullName evidence="1">Uncharacterized protein</fullName>
    </submittedName>
</protein>
<dbReference type="RefSeq" id="WP_126352793.1">
    <property type="nucleotide sequence ID" value="NZ_CP086380.1"/>
</dbReference>
<dbReference type="AlphaFoldDB" id="A0A3S0KFC4"/>
<comment type="caution">
    <text evidence="1">The sequence shown here is derived from an EMBL/GenBank/DDBJ whole genome shotgun (WGS) entry which is preliminary data.</text>
</comment>
<keyword evidence="2" id="KW-1185">Reference proteome</keyword>
<evidence type="ECO:0000313" key="2">
    <source>
        <dbReference type="Proteomes" id="UP000277766"/>
    </source>
</evidence>
<dbReference type="OrthoDB" id="952090at2"/>
<organism evidence="1 2">
    <name type="scientific">Deinococcus radiophilus</name>
    <dbReference type="NCBI Taxonomy" id="32062"/>
    <lineage>
        <taxon>Bacteria</taxon>
        <taxon>Thermotogati</taxon>
        <taxon>Deinococcota</taxon>
        <taxon>Deinococci</taxon>
        <taxon>Deinococcales</taxon>
        <taxon>Deinococcaceae</taxon>
        <taxon>Deinococcus</taxon>
    </lineage>
</organism>
<evidence type="ECO:0000313" key="1">
    <source>
        <dbReference type="EMBL" id="RTR25465.1"/>
    </source>
</evidence>
<name>A0A3S0KFC4_9DEIO</name>
<gene>
    <name evidence="1" type="ORF">EJ104_10875</name>
</gene>
<accession>A0A3S0KFC4</accession>
<dbReference type="EMBL" id="RXPE01000027">
    <property type="protein sequence ID" value="RTR25465.1"/>
    <property type="molecule type" value="Genomic_DNA"/>
</dbReference>
<dbReference type="Proteomes" id="UP000277766">
    <property type="component" value="Unassembled WGS sequence"/>
</dbReference>
<sequence>MFYTFDLAGRAQLRELAGGLKDGDLLTEAAEALALRQGALARERALDVLGRATLAQVSPYARLAASVLVTDALRTGLQGGATLGGATHKKFVRIRPVKEPRSHSVLEGVVKRIDEPFIIGGIPVHGPGAAELPWSEKAWCGHALEYLRLGKVQAAMPDTERRPVTDTLDLSNNLAVQQFEKRLDTLKPLKPDTEAGRKHLRKLDDELYSMLYGSVAALGEARELILEVTKDFEKNPRRVAMQRAFARMLDGQVDLAPVFGASLIANSGADWEAYERQTVYRSTYSGHPWTA</sequence>